<evidence type="ECO:0000256" key="2">
    <source>
        <dbReference type="ARBA" id="ARBA00012438"/>
    </source>
</evidence>
<dbReference type="FunFam" id="3.30.565.10:FF:000006">
    <property type="entry name" value="Sensor histidine kinase WalK"/>
    <property type="match status" value="1"/>
</dbReference>
<dbReference type="CDD" id="cd00082">
    <property type="entry name" value="HisKA"/>
    <property type="match status" value="1"/>
</dbReference>
<dbReference type="CDD" id="cd00075">
    <property type="entry name" value="HATPase"/>
    <property type="match status" value="1"/>
</dbReference>
<protein>
    <recommendedName>
        <fullName evidence="2">histidine kinase</fullName>
        <ecNumber evidence="2">2.7.13.3</ecNumber>
    </recommendedName>
</protein>
<dbReference type="InterPro" id="IPR036097">
    <property type="entry name" value="HisK_dim/P_sf"/>
</dbReference>
<dbReference type="InterPro" id="IPR003594">
    <property type="entry name" value="HATPase_dom"/>
</dbReference>
<evidence type="ECO:0000313" key="9">
    <source>
        <dbReference type="EMBL" id="BBH94769.1"/>
    </source>
</evidence>
<evidence type="ECO:0000256" key="4">
    <source>
        <dbReference type="ARBA" id="ARBA00022679"/>
    </source>
</evidence>
<dbReference type="Pfam" id="PF02518">
    <property type="entry name" value="HATPase_c"/>
    <property type="match status" value="1"/>
</dbReference>
<evidence type="ECO:0000259" key="8">
    <source>
        <dbReference type="PROSITE" id="PS50109"/>
    </source>
</evidence>
<dbReference type="PANTHER" id="PTHR43547:SF2">
    <property type="entry name" value="HYBRID SIGNAL TRANSDUCTION HISTIDINE KINASE C"/>
    <property type="match status" value="1"/>
</dbReference>
<feature type="domain" description="Histidine kinase" evidence="8">
    <location>
        <begin position="188"/>
        <end position="409"/>
    </location>
</feature>
<dbReference type="InterPro" id="IPR038318">
    <property type="entry name" value="KdpD_sf"/>
</dbReference>
<dbReference type="InterPro" id="IPR036890">
    <property type="entry name" value="HATPase_C_sf"/>
</dbReference>
<gene>
    <name evidence="9" type="ORF">KTA_29680</name>
</gene>
<dbReference type="EC" id="2.7.13.3" evidence="2"/>
<keyword evidence="3" id="KW-0597">Phosphoprotein</keyword>
<dbReference type="PANTHER" id="PTHR43547">
    <property type="entry name" value="TWO-COMPONENT HISTIDINE KINASE"/>
    <property type="match status" value="1"/>
</dbReference>
<evidence type="ECO:0000256" key="7">
    <source>
        <dbReference type="SAM" id="Phobius"/>
    </source>
</evidence>
<dbReference type="SMART" id="SM00387">
    <property type="entry name" value="HATPase_c"/>
    <property type="match status" value="1"/>
</dbReference>
<keyword evidence="7" id="KW-0472">Membrane</keyword>
<dbReference type="Gene3D" id="3.30.565.10">
    <property type="entry name" value="Histidine kinase-like ATPase, C-terminal domain"/>
    <property type="match status" value="1"/>
</dbReference>
<dbReference type="InterPro" id="IPR005467">
    <property type="entry name" value="His_kinase_dom"/>
</dbReference>
<evidence type="ECO:0000256" key="3">
    <source>
        <dbReference type="ARBA" id="ARBA00022553"/>
    </source>
</evidence>
<keyword evidence="6" id="KW-0902">Two-component regulatory system</keyword>
<keyword evidence="5" id="KW-0418">Kinase</keyword>
<dbReference type="SMART" id="SM00388">
    <property type="entry name" value="HisKA"/>
    <property type="match status" value="1"/>
</dbReference>
<dbReference type="SUPFAM" id="SSF55874">
    <property type="entry name" value="ATPase domain of HSP90 chaperone/DNA topoisomerase II/histidine kinase"/>
    <property type="match status" value="1"/>
</dbReference>
<dbReference type="SUPFAM" id="SSF47384">
    <property type="entry name" value="Homodimeric domain of signal transducing histidine kinase"/>
    <property type="match status" value="1"/>
</dbReference>
<dbReference type="InterPro" id="IPR003661">
    <property type="entry name" value="HisK_dim/P_dom"/>
</dbReference>
<evidence type="ECO:0000256" key="1">
    <source>
        <dbReference type="ARBA" id="ARBA00000085"/>
    </source>
</evidence>
<evidence type="ECO:0000256" key="6">
    <source>
        <dbReference type="ARBA" id="ARBA00023012"/>
    </source>
</evidence>
<keyword evidence="7" id="KW-0812">Transmembrane</keyword>
<evidence type="ECO:0000256" key="5">
    <source>
        <dbReference type="ARBA" id="ARBA00022777"/>
    </source>
</evidence>
<keyword evidence="7" id="KW-1133">Transmembrane helix</keyword>
<dbReference type="InterPro" id="IPR004358">
    <property type="entry name" value="Sig_transdc_His_kin-like_C"/>
</dbReference>
<feature type="transmembrane region" description="Helical" evidence="7">
    <location>
        <begin position="126"/>
        <end position="145"/>
    </location>
</feature>
<dbReference type="PROSITE" id="PS50109">
    <property type="entry name" value="HIS_KIN"/>
    <property type="match status" value="1"/>
</dbReference>
<comment type="catalytic activity">
    <reaction evidence="1">
        <text>ATP + protein L-histidine = ADP + protein N-phospho-L-histidine.</text>
        <dbReference type="EC" id="2.7.13.3"/>
    </reaction>
</comment>
<accession>A0A455T5S6</accession>
<dbReference type="PRINTS" id="PR00344">
    <property type="entry name" value="BCTRLSENSOR"/>
</dbReference>
<reference evidence="9" key="1">
    <citation type="submission" date="2018-12" db="EMBL/GenBank/DDBJ databases">
        <title>Novel natural products biosynthetic potential of the class Ktedonobacteria.</title>
        <authorList>
            <person name="Zheng Y."/>
            <person name="Saitou A."/>
            <person name="Wang C.M."/>
            <person name="Toyoda A."/>
            <person name="Minakuchi Y."/>
            <person name="Sekiguchi Y."/>
            <person name="Ueda K."/>
            <person name="Takano H."/>
            <person name="Sakai Y."/>
            <person name="Yokota A."/>
            <person name="Yabe S."/>
        </authorList>
    </citation>
    <scope>NUCLEOTIDE SEQUENCE</scope>
    <source>
        <strain evidence="9">A3-2</strain>
    </source>
</reference>
<dbReference type="Gene3D" id="1.20.120.620">
    <property type="entry name" value="Backbone structure of the membrane domain of e. Coli histidine kinase receptor kdpd"/>
    <property type="match status" value="1"/>
</dbReference>
<name>A0A455T5S6_9CHLR</name>
<feature type="transmembrane region" description="Helical" evidence="7">
    <location>
        <begin position="40"/>
        <end position="58"/>
    </location>
</feature>
<keyword evidence="4" id="KW-0808">Transferase</keyword>
<dbReference type="Pfam" id="PF00512">
    <property type="entry name" value="HisKA"/>
    <property type="match status" value="1"/>
</dbReference>
<dbReference type="AlphaFoldDB" id="A0A455T5S6"/>
<proteinExistence type="predicted"/>
<feature type="transmembrane region" description="Helical" evidence="7">
    <location>
        <begin position="78"/>
        <end position="105"/>
    </location>
</feature>
<dbReference type="Gene3D" id="1.10.287.130">
    <property type="match status" value="1"/>
</dbReference>
<dbReference type="GO" id="GO:0000155">
    <property type="term" value="F:phosphorelay sensor kinase activity"/>
    <property type="evidence" value="ECO:0007669"/>
    <property type="project" value="InterPro"/>
</dbReference>
<sequence>MQATRVKEGRKPLILMRLRQSAEVRRLYATRVPWWRRAPIGYLLCIPIVAFGLGIVYLEHFFSLHIYVPDMPLVLPVLLVALLWGVGPALCAALLCTLALIYIYVPPQGAFTVLPRVQWAADNIDKLAEIMPFFLIEVGIAIIAGQREAARRRALLAELEAQARAHDLEQLNEELKRVDQLKDHFISVASHELKTPITTIRGQAQIALRRLTRVAELPPELDSVRLALQKIDEQTYRLSALIDDMLALSSIQAGKLKLRPRPCDLVEICREAVEDQRLVTGRTITLAAPAESLIIKADADRLHQVLTNLLSNAIKYSPEETPVEVSLACQDSQIEIRVRDHGRGIPADQREQIFQAFYRTPEAQASPKDGWGLGLAICKDIVERHGGRIWCESAPGEGTVFVVVLPIGGSSSSVAEGLGR</sequence>
<organism evidence="9">
    <name type="scientific">Thermogemmatispora argillosa</name>
    <dbReference type="NCBI Taxonomy" id="2045280"/>
    <lineage>
        <taxon>Bacteria</taxon>
        <taxon>Bacillati</taxon>
        <taxon>Chloroflexota</taxon>
        <taxon>Ktedonobacteria</taxon>
        <taxon>Thermogemmatisporales</taxon>
        <taxon>Thermogemmatisporaceae</taxon>
        <taxon>Thermogemmatispora</taxon>
    </lineage>
</organism>
<dbReference type="EMBL" id="AP019377">
    <property type="protein sequence ID" value="BBH94769.1"/>
    <property type="molecule type" value="Genomic_DNA"/>
</dbReference>